<dbReference type="Gene3D" id="3.40.140.10">
    <property type="entry name" value="Cytidine Deaminase, domain 2"/>
    <property type="match status" value="1"/>
</dbReference>
<dbReference type="EMBL" id="BMYU01000008">
    <property type="protein sequence ID" value="GGX49822.1"/>
    <property type="molecule type" value="Genomic_DNA"/>
</dbReference>
<dbReference type="Gene3D" id="3.10.20.10">
    <property type="match status" value="1"/>
</dbReference>
<sequence length="288" mass="30604">MSTDQKPQAAPDTAFHSAVQRIAQPAAQQTVTRYRLGQPAHSEHDWLAQEVPVAMVYNGISHAVMMASPSDLEDFGRGFSLAEGIVDHAGQIYDLDIQHTEEGIALHMDIAGAAFDRLKQKRRSLTGRTGCGVCGTESLAMLAQQVPPPVQGAQVSLQALLQALQALPAQQTINQLTGGLHAAAFADAAGNLLLVREDVGRHNALDKLIGALQSLPVEIRSQGMVLMTSRASYELIVKTCRAGIPTLACVSAPTTLAVQLAQQSGLCLAGFARGQACVVYAHAERIRD</sequence>
<feature type="active site" description="Cysteine persulfide intermediate" evidence="3">
    <location>
        <position position="131"/>
    </location>
</feature>
<comment type="function">
    <text evidence="3">Required for formate dehydrogenase (FDH) activity. Acts as a sulfur carrier protein that transfers sulfur from IscS to the molybdenum cofactor prior to its insertion into FDH.</text>
</comment>
<dbReference type="InterPro" id="IPR016193">
    <property type="entry name" value="Cytidine_deaminase-like"/>
</dbReference>
<keyword evidence="5" id="KW-1185">Reference proteome</keyword>
<dbReference type="PIRSF" id="PIRSF015626">
    <property type="entry name" value="FdhD"/>
    <property type="match status" value="1"/>
</dbReference>
<evidence type="ECO:0000313" key="5">
    <source>
        <dbReference type="Proteomes" id="UP000653343"/>
    </source>
</evidence>
<keyword evidence="1 3" id="KW-0963">Cytoplasm</keyword>
<evidence type="ECO:0000256" key="1">
    <source>
        <dbReference type="ARBA" id="ARBA00022490"/>
    </source>
</evidence>
<dbReference type="PANTHER" id="PTHR30592">
    <property type="entry name" value="FORMATE DEHYDROGENASE"/>
    <property type="match status" value="1"/>
</dbReference>
<comment type="similarity">
    <text evidence="3">Belongs to the FdhD family.</text>
</comment>
<organism evidence="4 5">
    <name type="scientific">Undibacterium squillarum</name>
    <dbReference type="NCBI Taxonomy" id="1131567"/>
    <lineage>
        <taxon>Bacteria</taxon>
        <taxon>Pseudomonadati</taxon>
        <taxon>Pseudomonadota</taxon>
        <taxon>Betaproteobacteria</taxon>
        <taxon>Burkholderiales</taxon>
        <taxon>Oxalobacteraceae</taxon>
        <taxon>Undibacterium</taxon>
    </lineage>
</organism>
<comment type="subcellular location">
    <subcellularLocation>
        <location evidence="3">Cytoplasm</location>
    </subcellularLocation>
</comment>
<comment type="caution">
    <text evidence="4">The sequence shown here is derived from an EMBL/GenBank/DDBJ whole genome shotgun (WGS) entry which is preliminary data.</text>
</comment>
<dbReference type="Proteomes" id="UP000653343">
    <property type="component" value="Unassembled WGS sequence"/>
</dbReference>
<dbReference type="PANTHER" id="PTHR30592:SF1">
    <property type="entry name" value="SULFUR CARRIER PROTEIN FDHD"/>
    <property type="match status" value="1"/>
</dbReference>
<keyword evidence="2 3" id="KW-0501">Molybdenum cofactor biosynthesis</keyword>
<dbReference type="SUPFAM" id="SSF53927">
    <property type="entry name" value="Cytidine deaminase-like"/>
    <property type="match status" value="1"/>
</dbReference>
<gene>
    <name evidence="3 4" type="primary">fdhD</name>
    <name evidence="4" type="ORF">GCM10010946_30710</name>
</gene>
<dbReference type="Pfam" id="PF02634">
    <property type="entry name" value="FdhD-NarQ"/>
    <property type="match status" value="1"/>
</dbReference>
<protein>
    <recommendedName>
        <fullName evidence="3">Sulfur carrier protein FdhD</fullName>
    </recommendedName>
</protein>
<reference evidence="5" key="1">
    <citation type="journal article" date="2019" name="Int. J. Syst. Evol. Microbiol.">
        <title>The Global Catalogue of Microorganisms (GCM) 10K type strain sequencing project: providing services to taxonomists for standard genome sequencing and annotation.</title>
        <authorList>
            <consortium name="The Broad Institute Genomics Platform"/>
            <consortium name="The Broad Institute Genome Sequencing Center for Infectious Disease"/>
            <person name="Wu L."/>
            <person name="Ma J."/>
        </authorList>
    </citation>
    <scope>NUCLEOTIDE SEQUENCE [LARGE SCALE GENOMIC DNA]</scope>
    <source>
        <strain evidence="5">KCTC 23917</strain>
    </source>
</reference>
<dbReference type="InterPro" id="IPR003786">
    <property type="entry name" value="FdhD"/>
</dbReference>
<evidence type="ECO:0000256" key="2">
    <source>
        <dbReference type="ARBA" id="ARBA00023150"/>
    </source>
</evidence>
<accession>A0ABQ2Y1H9</accession>
<evidence type="ECO:0000313" key="4">
    <source>
        <dbReference type="EMBL" id="GGX49822.1"/>
    </source>
</evidence>
<comment type="caution">
    <text evidence="3">Lacks conserved residue(s) required for the propagation of feature annotation.</text>
</comment>
<proteinExistence type="inferred from homology"/>
<dbReference type="HAMAP" id="MF_00187">
    <property type="entry name" value="FdhD"/>
    <property type="match status" value="1"/>
</dbReference>
<dbReference type="NCBIfam" id="TIGR00129">
    <property type="entry name" value="fdhD_narQ"/>
    <property type="match status" value="1"/>
</dbReference>
<dbReference type="RefSeq" id="WP_189358093.1">
    <property type="nucleotide sequence ID" value="NZ_BMYU01000008.1"/>
</dbReference>
<evidence type="ECO:0000256" key="3">
    <source>
        <dbReference type="HAMAP-Rule" id="MF_00187"/>
    </source>
</evidence>
<name>A0ABQ2Y1H9_9BURK</name>